<evidence type="ECO:0000313" key="3">
    <source>
        <dbReference type="Proteomes" id="UP000740727"/>
    </source>
</evidence>
<dbReference type="AlphaFoldDB" id="A0A965LKT1"/>
<reference evidence="2" key="1">
    <citation type="submission" date="2018-10" db="EMBL/GenBank/DDBJ databases">
        <title>Iterative Subtractive Binning of Freshwater Chronoseries Metagenomes Recovers Nearly Complete Genomes from over Four Hundred Novel Species.</title>
        <authorList>
            <person name="Rodriguez-R L.M."/>
            <person name="Tsementzi D."/>
            <person name="Luo C."/>
            <person name="Konstantinidis K.T."/>
        </authorList>
    </citation>
    <scope>NUCLEOTIDE SEQUENCE</scope>
    <source>
        <strain evidence="2">WB5_2A_028</strain>
    </source>
</reference>
<keyword evidence="1" id="KW-0812">Transmembrane</keyword>
<name>A0A965LKT1_9PROT</name>
<feature type="transmembrane region" description="Helical" evidence="1">
    <location>
        <begin position="39"/>
        <end position="58"/>
    </location>
</feature>
<dbReference type="Proteomes" id="UP000740727">
    <property type="component" value="Unassembled WGS sequence"/>
</dbReference>
<keyword evidence="1" id="KW-0472">Membrane</keyword>
<accession>A0A965LKT1</accession>
<dbReference type="EMBL" id="RFXN01000042">
    <property type="protein sequence ID" value="NBR93983.1"/>
    <property type="molecule type" value="Genomic_DNA"/>
</dbReference>
<sequence>MEIISTFRASSSVLLGYIGIGLLLGSLAQSLFYGSREELTSSAPYLYLIAALIYLVMIRPKLKIYASHIEVINPLSTHKIPWKYISAIETKYCLTMTLQNKTIKAWAAVAPSRYHFKRVHPTDFRGVNLENRELVRPSDSPLTDSGAAAYISRQEWIRRRSLESQLVPESIRISGIFYIPIAISILLIIFR</sequence>
<evidence type="ECO:0000313" key="2">
    <source>
        <dbReference type="EMBL" id="NBR93983.1"/>
    </source>
</evidence>
<protein>
    <submittedName>
        <fullName evidence="2">Uncharacterized protein</fullName>
    </submittedName>
</protein>
<comment type="caution">
    <text evidence="2">The sequence shown here is derived from an EMBL/GenBank/DDBJ whole genome shotgun (WGS) entry which is preliminary data.</text>
</comment>
<gene>
    <name evidence="2" type="ORF">EBT44_04000</name>
</gene>
<evidence type="ECO:0000256" key="1">
    <source>
        <dbReference type="SAM" id="Phobius"/>
    </source>
</evidence>
<proteinExistence type="predicted"/>
<feature type="transmembrane region" description="Helical" evidence="1">
    <location>
        <begin position="12"/>
        <end position="33"/>
    </location>
</feature>
<organism evidence="2 3">
    <name type="scientific">Candidatus Fonsibacter lacus</name>
    <dbReference type="NCBI Taxonomy" id="2576439"/>
    <lineage>
        <taxon>Bacteria</taxon>
        <taxon>Pseudomonadati</taxon>
        <taxon>Pseudomonadota</taxon>
        <taxon>Alphaproteobacteria</taxon>
        <taxon>Candidatus Pelagibacterales</taxon>
        <taxon>Candidatus Pelagibacterales incertae sedis</taxon>
        <taxon>Candidatus Fonsibacter</taxon>
    </lineage>
</organism>
<feature type="transmembrane region" description="Helical" evidence="1">
    <location>
        <begin position="170"/>
        <end position="190"/>
    </location>
</feature>
<keyword evidence="1" id="KW-1133">Transmembrane helix</keyword>